<organism evidence="6 7">
    <name type="scientific">Rhodoferax lithotrophicus</name>
    <dbReference type="NCBI Taxonomy" id="2798804"/>
    <lineage>
        <taxon>Bacteria</taxon>
        <taxon>Pseudomonadati</taxon>
        <taxon>Pseudomonadota</taxon>
        <taxon>Betaproteobacteria</taxon>
        <taxon>Burkholderiales</taxon>
        <taxon>Comamonadaceae</taxon>
        <taxon>Rhodoferax</taxon>
    </lineage>
</organism>
<dbReference type="SUPFAM" id="SSF53335">
    <property type="entry name" value="S-adenosyl-L-methionine-dependent methyltransferases"/>
    <property type="match status" value="1"/>
</dbReference>
<dbReference type="InterPro" id="IPR029063">
    <property type="entry name" value="SAM-dependent_MTases_sf"/>
</dbReference>
<keyword evidence="1 6" id="KW-0489">Methyltransferase</keyword>
<keyword evidence="2" id="KW-0808">Transferase</keyword>
<protein>
    <submittedName>
        <fullName evidence="6">DNA-cytosine methyltransferase</fullName>
    </submittedName>
</protein>
<dbReference type="GO" id="GO:0008168">
    <property type="term" value="F:methyltransferase activity"/>
    <property type="evidence" value="ECO:0007669"/>
    <property type="project" value="UniProtKB-KW"/>
</dbReference>
<gene>
    <name evidence="6" type="ORF">MIZ03_0713</name>
</gene>
<reference evidence="6 7" key="1">
    <citation type="journal article" date="2021" name="Microbiol. Spectr.">
        <title>A Single Bacterium Capable of Oxidation and Reduction of Iron at Circumneutral pH.</title>
        <authorList>
            <person name="Kato S."/>
            <person name="Ohkuma M."/>
        </authorList>
    </citation>
    <scope>NUCLEOTIDE SEQUENCE [LARGE SCALE GENOMIC DNA]</scope>
    <source>
        <strain evidence="6 7">MIZ03</strain>
    </source>
</reference>
<dbReference type="PROSITE" id="PS00095">
    <property type="entry name" value="C5_MTASE_2"/>
    <property type="match status" value="1"/>
</dbReference>
<dbReference type="InterPro" id="IPR031303">
    <property type="entry name" value="C5_meth_CS"/>
</dbReference>
<evidence type="ECO:0000313" key="6">
    <source>
        <dbReference type="EMBL" id="BCO25834.1"/>
    </source>
</evidence>
<keyword evidence="4" id="KW-0680">Restriction system</keyword>
<dbReference type="Proteomes" id="UP000824366">
    <property type="component" value="Chromosome"/>
</dbReference>
<sequence length="62" mass="6940">MIQTFPLEFQFPGCKSDVEQVIGNAVPVKLAEYVGSRLMQYIHTLEANNALPAPCQLFETKI</sequence>
<name>A0ABN6D4W4_9BURK</name>
<dbReference type="Pfam" id="PF00145">
    <property type="entry name" value="DNA_methylase"/>
    <property type="match status" value="1"/>
</dbReference>
<keyword evidence="3" id="KW-0949">S-adenosyl-L-methionine</keyword>
<comment type="catalytic activity">
    <reaction evidence="5">
        <text>a 2'-deoxycytidine in DNA + S-adenosyl-L-methionine = a 5-methyl-2'-deoxycytidine in DNA + S-adenosyl-L-homocysteine + H(+)</text>
        <dbReference type="Rhea" id="RHEA:13681"/>
        <dbReference type="Rhea" id="RHEA-COMP:11369"/>
        <dbReference type="Rhea" id="RHEA-COMP:11370"/>
        <dbReference type="ChEBI" id="CHEBI:15378"/>
        <dbReference type="ChEBI" id="CHEBI:57856"/>
        <dbReference type="ChEBI" id="CHEBI:59789"/>
        <dbReference type="ChEBI" id="CHEBI:85452"/>
        <dbReference type="ChEBI" id="CHEBI:85454"/>
        <dbReference type="EC" id="2.1.1.37"/>
    </reaction>
</comment>
<evidence type="ECO:0000256" key="3">
    <source>
        <dbReference type="ARBA" id="ARBA00022691"/>
    </source>
</evidence>
<evidence type="ECO:0000256" key="1">
    <source>
        <dbReference type="ARBA" id="ARBA00022603"/>
    </source>
</evidence>
<evidence type="ECO:0000256" key="4">
    <source>
        <dbReference type="ARBA" id="ARBA00022747"/>
    </source>
</evidence>
<accession>A0ABN6D4W4</accession>
<dbReference type="EMBL" id="AP024238">
    <property type="protein sequence ID" value="BCO25834.1"/>
    <property type="molecule type" value="Genomic_DNA"/>
</dbReference>
<keyword evidence="7" id="KW-1185">Reference proteome</keyword>
<proteinExistence type="predicted"/>
<evidence type="ECO:0000256" key="5">
    <source>
        <dbReference type="ARBA" id="ARBA00047422"/>
    </source>
</evidence>
<dbReference type="Gene3D" id="3.90.120.10">
    <property type="entry name" value="DNA Methylase, subunit A, domain 2"/>
    <property type="match status" value="1"/>
</dbReference>
<dbReference type="GO" id="GO:0032259">
    <property type="term" value="P:methylation"/>
    <property type="evidence" value="ECO:0007669"/>
    <property type="project" value="UniProtKB-KW"/>
</dbReference>
<evidence type="ECO:0000313" key="7">
    <source>
        <dbReference type="Proteomes" id="UP000824366"/>
    </source>
</evidence>
<dbReference type="InterPro" id="IPR001525">
    <property type="entry name" value="C5_MeTfrase"/>
</dbReference>
<evidence type="ECO:0000256" key="2">
    <source>
        <dbReference type="ARBA" id="ARBA00022679"/>
    </source>
</evidence>